<protein>
    <recommendedName>
        <fullName evidence="3">Variable large protein</fullName>
    </recommendedName>
</protein>
<evidence type="ECO:0000313" key="2">
    <source>
        <dbReference type="Proteomes" id="UP000093343"/>
    </source>
</evidence>
<sequence>MALNKSGLEGSIKALLSEEKGKIDNASSIDNIAAKLASAIEVFVKSGTVNTTVTTTGSASAQTGTGVGSIS</sequence>
<evidence type="ECO:0008006" key="3">
    <source>
        <dbReference type="Google" id="ProtNLM"/>
    </source>
</evidence>
<dbReference type="EMBL" id="LVEN01000035">
    <property type="protein sequence ID" value="OCB72091.1"/>
    <property type="molecule type" value="Genomic_DNA"/>
</dbReference>
<comment type="caution">
    <text evidence="1">The sequence shown here is derived from an EMBL/GenBank/DDBJ whole genome shotgun (WGS) entry which is preliminary data.</text>
</comment>
<reference evidence="2" key="1">
    <citation type="submission" date="2016-03" db="EMBL/GenBank/DDBJ databases">
        <title>Draft genome sequence of Paenibacillus glacialis DSM 22343.</title>
        <authorList>
            <person name="Shin S.-K."/>
            <person name="Yi H."/>
        </authorList>
    </citation>
    <scope>NUCLEOTIDE SEQUENCE [LARGE SCALE GENOMIC DNA]</scope>
    <source>
        <strain evidence="2">CCUG 60099</strain>
    </source>
</reference>
<accession>A0ABX2XGL0</accession>
<gene>
    <name evidence="1" type="ORF">FLP_16380</name>
</gene>
<dbReference type="RefSeq" id="WP_065450598.1">
    <property type="nucleotide sequence ID" value="NZ_LVEN01000035.1"/>
</dbReference>
<evidence type="ECO:0000313" key="1">
    <source>
        <dbReference type="EMBL" id="OCB72091.1"/>
    </source>
</evidence>
<keyword evidence="2" id="KW-1185">Reference proteome</keyword>
<proteinExistence type="predicted"/>
<dbReference type="Proteomes" id="UP000093343">
    <property type="component" value="Unassembled WGS sequence"/>
</dbReference>
<name>A0ABX2XGL0_9FLAO</name>
<organism evidence="1 2">
    <name type="scientific">Flavobacterium piscis</name>
    <dbReference type="NCBI Taxonomy" id="1114874"/>
    <lineage>
        <taxon>Bacteria</taxon>
        <taxon>Pseudomonadati</taxon>
        <taxon>Bacteroidota</taxon>
        <taxon>Flavobacteriia</taxon>
        <taxon>Flavobacteriales</taxon>
        <taxon>Flavobacteriaceae</taxon>
        <taxon>Flavobacterium</taxon>
    </lineage>
</organism>